<keyword evidence="3" id="KW-1185">Reference proteome</keyword>
<comment type="caution">
    <text evidence="2">The sequence shown here is derived from an EMBL/GenBank/DDBJ whole genome shotgun (WGS) entry which is preliminary data.</text>
</comment>
<sequence>MLDIAYTVDCSADCRLQGEKEMFCSVVAQRGRKSPGAAGEEEVEVRSHDTDYTTERQSSQFTHSKSPTPKPIIRLFSSVPVSL</sequence>
<evidence type="ECO:0000256" key="1">
    <source>
        <dbReference type="SAM" id="MobiDB-lite"/>
    </source>
</evidence>
<dbReference type="Proteomes" id="UP001367676">
    <property type="component" value="Unassembled WGS sequence"/>
</dbReference>
<protein>
    <submittedName>
        <fullName evidence="2">Uncharacterized protein</fullName>
    </submittedName>
</protein>
<feature type="region of interest" description="Disordered" evidence="1">
    <location>
        <begin position="30"/>
        <end position="70"/>
    </location>
</feature>
<feature type="compositionally biased region" description="Basic and acidic residues" evidence="1">
    <location>
        <begin position="44"/>
        <end position="54"/>
    </location>
</feature>
<name>A0AAN9TCR5_9HEMI</name>
<gene>
    <name evidence="2" type="ORF">V9T40_004695</name>
</gene>
<accession>A0AAN9TCR5</accession>
<evidence type="ECO:0000313" key="2">
    <source>
        <dbReference type="EMBL" id="KAK7583732.1"/>
    </source>
</evidence>
<organism evidence="2 3">
    <name type="scientific">Parthenolecanium corni</name>
    <dbReference type="NCBI Taxonomy" id="536013"/>
    <lineage>
        <taxon>Eukaryota</taxon>
        <taxon>Metazoa</taxon>
        <taxon>Ecdysozoa</taxon>
        <taxon>Arthropoda</taxon>
        <taxon>Hexapoda</taxon>
        <taxon>Insecta</taxon>
        <taxon>Pterygota</taxon>
        <taxon>Neoptera</taxon>
        <taxon>Paraneoptera</taxon>
        <taxon>Hemiptera</taxon>
        <taxon>Sternorrhyncha</taxon>
        <taxon>Coccoidea</taxon>
        <taxon>Coccidae</taxon>
        <taxon>Parthenolecanium</taxon>
    </lineage>
</organism>
<proteinExistence type="predicted"/>
<dbReference type="AlphaFoldDB" id="A0AAN9TCR5"/>
<feature type="compositionally biased region" description="Polar residues" evidence="1">
    <location>
        <begin position="55"/>
        <end position="67"/>
    </location>
</feature>
<evidence type="ECO:0000313" key="3">
    <source>
        <dbReference type="Proteomes" id="UP001367676"/>
    </source>
</evidence>
<dbReference type="EMBL" id="JBBCAQ010000032">
    <property type="protein sequence ID" value="KAK7583732.1"/>
    <property type="molecule type" value="Genomic_DNA"/>
</dbReference>
<reference evidence="2 3" key="1">
    <citation type="submission" date="2024-03" db="EMBL/GenBank/DDBJ databases">
        <title>Adaptation during the transition from Ophiocordyceps entomopathogen to insect associate is accompanied by gene loss and intensified selection.</title>
        <authorList>
            <person name="Ward C.M."/>
            <person name="Onetto C.A."/>
            <person name="Borneman A.R."/>
        </authorList>
    </citation>
    <scope>NUCLEOTIDE SEQUENCE [LARGE SCALE GENOMIC DNA]</scope>
    <source>
        <strain evidence="2">AWRI1</strain>
        <tissue evidence="2">Single Adult Female</tissue>
    </source>
</reference>